<feature type="compositionally biased region" description="Acidic residues" evidence="1">
    <location>
        <begin position="178"/>
        <end position="187"/>
    </location>
</feature>
<accession>A0AAN7DCQ7</accession>
<evidence type="ECO:0000313" key="2">
    <source>
        <dbReference type="EMBL" id="KAK4514527.1"/>
    </source>
</evidence>
<organism evidence="2 3">
    <name type="scientific">Mucor velutinosus</name>
    <dbReference type="NCBI Taxonomy" id="708070"/>
    <lineage>
        <taxon>Eukaryota</taxon>
        <taxon>Fungi</taxon>
        <taxon>Fungi incertae sedis</taxon>
        <taxon>Mucoromycota</taxon>
        <taxon>Mucoromycotina</taxon>
        <taxon>Mucoromycetes</taxon>
        <taxon>Mucorales</taxon>
        <taxon>Mucorineae</taxon>
        <taxon>Mucoraceae</taxon>
        <taxon>Mucor</taxon>
    </lineage>
</organism>
<comment type="caution">
    <text evidence="2">The sequence shown here is derived from an EMBL/GenBank/DDBJ whole genome shotgun (WGS) entry which is preliminary data.</text>
</comment>
<feature type="compositionally biased region" description="Basic and acidic residues" evidence="1">
    <location>
        <begin position="67"/>
        <end position="82"/>
    </location>
</feature>
<feature type="compositionally biased region" description="Low complexity" evidence="1">
    <location>
        <begin position="15"/>
        <end position="24"/>
    </location>
</feature>
<feature type="compositionally biased region" description="Basic and acidic residues" evidence="1">
    <location>
        <begin position="1"/>
        <end position="10"/>
    </location>
</feature>
<protein>
    <submittedName>
        <fullName evidence="2">Uncharacterized protein</fullName>
    </submittedName>
</protein>
<feature type="region of interest" description="Disordered" evidence="1">
    <location>
        <begin position="176"/>
        <end position="197"/>
    </location>
</feature>
<dbReference type="AlphaFoldDB" id="A0AAN7DCQ7"/>
<evidence type="ECO:0000313" key="3">
    <source>
        <dbReference type="Proteomes" id="UP001304243"/>
    </source>
</evidence>
<proteinExistence type="predicted"/>
<dbReference type="EMBL" id="JASEJX010000015">
    <property type="protein sequence ID" value="KAK4514527.1"/>
    <property type="molecule type" value="Genomic_DNA"/>
</dbReference>
<dbReference type="Proteomes" id="UP001304243">
    <property type="component" value="Unassembled WGS sequence"/>
</dbReference>
<evidence type="ECO:0000256" key="1">
    <source>
        <dbReference type="SAM" id="MobiDB-lite"/>
    </source>
</evidence>
<feature type="region of interest" description="Disordered" evidence="1">
    <location>
        <begin position="1"/>
        <end position="107"/>
    </location>
</feature>
<name>A0AAN7DCQ7_9FUNG</name>
<dbReference type="GeneID" id="89945827"/>
<reference evidence="2 3" key="1">
    <citation type="submission" date="2022-11" db="EMBL/GenBank/DDBJ databases">
        <title>Mucor velutinosus strain NIH1002 WGS.</title>
        <authorList>
            <person name="Subramanian P."/>
            <person name="Mullikin J.C."/>
            <person name="Segre J.A."/>
            <person name="Zelazny A.M."/>
        </authorList>
    </citation>
    <scope>NUCLEOTIDE SEQUENCE [LARGE SCALE GENOMIC DNA]</scope>
    <source>
        <strain evidence="2 3">NIH1002</strain>
    </source>
</reference>
<keyword evidence="3" id="KW-1185">Reference proteome</keyword>
<dbReference type="RefSeq" id="XP_064681193.1">
    <property type="nucleotide sequence ID" value="XM_064821507.1"/>
</dbReference>
<gene>
    <name evidence="2" type="ORF">ATC70_002125</name>
</gene>
<feature type="compositionally biased region" description="Polar residues" evidence="1">
    <location>
        <begin position="36"/>
        <end position="48"/>
    </location>
</feature>
<sequence>MYRRNLETSKRSNGNENAAEEINALKGNKQFGPSAANKSFIRSNSKESSALKLKPHNQKSDQFSKNTNEKQKLRIFQDKTEKPTSTIPLKRSESAIGQVQHSQGKKQDIRVERTFRHKEQEQEWTPQGLDLDFSAFDDTVQESSYHIKHQSLENDHDVDVESFPAIERQFNAKATIQNEEETEEETAQPDIEHDTSTVEYCPPKEKEIPYEPDQSCIIDMSRFTSYADMDAYEYIRLSKHHDELTLYQDPDVVKQDMVHPINDGALEFDYDSESADQDSELSNDLDFSNIPFSDHTFDVDQFIQCN</sequence>